<dbReference type="Pfam" id="PF05521">
    <property type="entry name" value="Phage_HCP"/>
    <property type="match status" value="1"/>
</dbReference>
<organism evidence="1 2">
    <name type="scientific">Herbaspirillum frisingense</name>
    <dbReference type="NCBI Taxonomy" id="92645"/>
    <lineage>
        <taxon>Bacteria</taxon>
        <taxon>Pseudomonadati</taxon>
        <taxon>Pseudomonadota</taxon>
        <taxon>Betaproteobacteria</taxon>
        <taxon>Burkholderiales</taxon>
        <taxon>Oxalobacteraceae</taxon>
        <taxon>Herbaspirillum</taxon>
    </lineage>
</organism>
<proteinExistence type="predicted"/>
<dbReference type="AlphaFoldDB" id="A0A7V8JU34"/>
<protein>
    <recommendedName>
        <fullName evidence="3">Phage head closure protein</fullName>
    </recommendedName>
</protein>
<name>A0A7V8JU34_9BURK</name>
<evidence type="ECO:0008006" key="3">
    <source>
        <dbReference type="Google" id="ProtNLM"/>
    </source>
</evidence>
<accession>A0A7V8JU34</accession>
<evidence type="ECO:0000313" key="1">
    <source>
        <dbReference type="EMBL" id="KAF1043058.1"/>
    </source>
</evidence>
<dbReference type="Proteomes" id="UP000462435">
    <property type="component" value="Unassembled WGS sequence"/>
</dbReference>
<sequence>MLTNGMRHLVEIQYSQSAKNTDGDVETTWVTLATVYAERKDLSGQLLVAAQALFAEAQVQFRIRFRPGIKAGMRVAHGSEMFRIGASIDRTGRRVELFLICGGGLLDVGDVE</sequence>
<dbReference type="Gene3D" id="2.40.10.270">
    <property type="entry name" value="Bacteriophage SPP1 head-tail adaptor protein"/>
    <property type="match status" value="1"/>
</dbReference>
<comment type="caution">
    <text evidence="1">The sequence shown here is derived from an EMBL/GenBank/DDBJ whole genome shotgun (WGS) entry which is preliminary data.</text>
</comment>
<dbReference type="NCBIfam" id="TIGR01563">
    <property type="entry name" value="gp16_SPP1"/>
    <property type="match status" value="1"/>
</dbReference>
<evidence type="ECO:0000313" key="2">
    <source>
        <dbReference type="Proteomes" id="UP000462435"/>
    </source>
</evidence>
<dbReference type="EMBL" id="WNDX01000067">
    <property type="protein sequence ID" value="KAF1043058.1"/>
    <property type="molecule type" value="Genomic_DNA"/>
</dbReference>
<dbReference type="InterPro" id="IPR038666">
    <property type="entry name" value="SSP1_head-tail_sf"/>
</dbReference>
<gene>
    <name evidence="1" type="ORF">GAK35_02378</name>
</gene>
<dbReference type="InterPro" id="IPR008767">
    <property type="entry name" value="Phage_SPP1_head-tail_adaptor"/>
</dbReference>
<reference evidence="2" key="1">
    <citation type="journal article" date="2020" name="MBio">
        <title>Horizontal gene transfer to a defensive symbiont with a reduced genome amongst a multipartite beetle microbiome.</title>
        <authorList>
            <person name="Waterworth S.C."/>
            <person name="Florez L.V."/>
            <person name="Rees E.R."/>
            <person name="Hertweck C."/>
            <person name="Kaltenpoth M."/>
            <person name="Kwan J.C."/>
        </authorList>
    </citation>
    <scope>NUCLEOTIDE SEQUENCE [LARGE SCALE GENOMIC DNA]</scope>
</reference>